<keyword evidence="2" id="KW-1185">Reference proteome</keyword>
<proteinExistence type="predicted"/>
<name>W9QLA5_9ROSA</name>
<evidence type="ECO:0000313" key="2">
    <source>
        <dbReference type="Proteomes" id="UP000030645"/>
    </source>
</evidence>
<organism evidence="1 2">
    <name type="scientific">Morus notabilis</name>
    <dbReference type="NCBI Taxonomy" id="981085"/>
    <lineage>
        <taxon>Eukaryota</taxon>
        <taxon>Viridiplantae</taxon>
        <taxon>Streptophyta</taxon>
        <taxon>Embryophyta</taxon>
        <taxon>Tracheophyta</taxon>
        <taxon>Spermatophyta</taxon>
        <taxon>Magnoliopsida</taxon>
        <taxon>eudicotyledons</taxon>
        <taxon>Gunneridae</taxon>
        <taxon>Pentapetalae</taxon>
        <taxon>rosids</taxon>
        <taxon>fabids</taxon>
        <taxon>Rosales</taxon>
        <taxon>Moraceae</taxon>
        <taxon>Moreae</taxon>
        <taxon>Morus</taxon>
    </lineage>
</organism>
<gene>
    <name evidence="1" type="ORF">L484_006071</name>
</gene>
<dbReference type="EMBL" id="KE343328">
    <property type="protein sequence ID" value="EXB24039.1"/>
    <property type="molecule type" value="Genomic_DNA"/>
</dbReference>
<protein>
    <submittedName>
        <fullName evidence="1">Uncharacterized protein</fullName>
    </submittedName>
</protein>
<evidence type="ECO:0000313" key="1">
    <source>
        <dbReference type="EMBL" id="EXB24039.1"/>
    </source>
</evidence>
<accession>W9QLA5</accession>
<sequence length="172" mass="19390">MIRKTGYSQLILLFDVPISNTYAVAFIKFRRKYGILHEGRRRQREIISFAFSELGINYQGLASNTRSNSDLLDAIANANGGGHAGSQTEEDNGVVRLKIVVRKQDLKQMLEAMGGCSKNNSMKQADLPSLSVEQRLNLLRKKHHILKANLAKQNRIRSSWSPVLRSINPEEL</sequence>
<dbReference type="eggNOG" id="ENOG502S5QT">
    <property type="taxonomic scope" value="Eukaryota"/>
</dbReference>
<reference evidence="2" key="1">
    <citation type="submission" date="2013-01" db="EMBL/GenBank/DDBJ databases">
        <title>Draft Genome Sequence of a Mulberry Tree, Morus notabilis C.K. Schneid.</title>
        <authorList>
            <person name="He N."/>
            <person name="Zhao S."/>
        </authorList>
    </citation>
    <scope>NUCLEOTIDE SEQUENCE</scope>
</reference>
<dbReference type="Proteomes" id="UP000030645">
    <property type="component" value="Unassembled WGS sequence"/>
</dbReference>
<dbReference type="AlphaFoldDB" id="W9QLA5"/>